<dbReference type="EMBL" id="CP027231">
    <property type="protein sequence ID" value="AVM53057.1"/>
    <property type="molecule type" value="Genomic_DNA"/>
</dbReference>
<dbReference type="Gene3D" id="3.40.50.1980">
    <property type="entry name" value="Nitrogenase molybdenum iron protein domain"/>
    <property type="match status" value="2"/>
</dbReference>
<evidence type="ECO:0000256" key="3">
    <source>
        <dbReference type="ARBA" id="ARBA00022729"/>
    </source>
</evidence>
<keyword evidence="3 4" id="KW-0732">Signal</keyword>
<feature type="chain" id="PRO_5047119981" evidence="4">
    <location>
        <begin position="23"/>
        <end position="309"/>
    </location>
</feature>
<evidence type="ECO:0000256" key="1">
    <source>
        <dbReference type="ARBA" id="ARBA00011028"/>
    </source>
</evidence>
<gene>
    <name evidence="5" type="ORF">C4H11_09025</name>
</gene>
<organism evidence="5 6">
    <name type="scientific">Bacteroides zoogleoformans</name>
    <dbReference type="NCBI Taxonomy" id="28119"/>
    <lineage>
        <taxon>Bacteria</taxon>
        <taxon>Pseudomonadati</taxon>
        <taxon>Bacteroidota</taxon>
        <taxon>Bacteroidia</taxon>
        <taxon>Bacteroidales</taxon>
        <taxon>Bacteroidaceae</taxon>
        <taxon>Bacteroides</taxon>
    </lineage>
</organism>
<keyword evidence="2" id="KW-0813">Transport</keyword>
<dbReference type="InterPro" id="IPR050492">
    <property type="entry name" value="Bact_metal-bind_prot9"/>
</dbReference>
<proteinExistence type="inferred from homology"/>
<evidence type="ECO:0000256" key="2">
    <source>
        <dbReference type="ARBA" id="ARBA00022448"/>
    </source>
</evidence>
<dbReference type="PROSITE" id="PS51257">
    <property type="entry name" value="PROKAR_LIPOPROTEIN"/>
    <property type="match status" value="1"/>
</dbReference>
<sequence length="309" mass="34930">MKKVYSLFLIAVLLLACKQANRQTDKNDGKPIITVTIEPLRYFTEAIAGDKFSVVSMVPKGMSPETYDPTPGQLVDLAKSKAYFRIGYIGFELTWIEKLTDNAPHLHFYDMSKGVELISDDSHAHRHDEGDNHTHAAHDHASGIEPHIWNSATNAQLIAGNILHALCTLDKENEAFYTKRYQNLIRKIEHTDDLVCQMLSAGNADRAFMIYHPALSYFARDYDLRQIPIEASGKEPSPAHLKELIKTCKAEKVRIIFIQPEFDRRNAELIARQTGTQVVSINPLSYDWEEEMLNVAKSLSSNSAETARE</sequence>
<dbReference type="SUPFAM" id="SSF53807">
    <property type="entry name" value="Helical backbone' metal receptor"/>
    <property type="match status" value="1"/>
</dbReference>
<dbReference type="Proteomes" id="UP000238304">
    <property type="component" value="Chromosome"/>
</dbReference>
<evidence type="ECO:0000313" key="5">
    <source>
        <dbReference type="EMBL" id="AVM53057.1"/>
    </source>
</evidence>
<dbReference type="InterPro" id="IPR006127">
    <property type="entry name" value="ZnuA-like"/>
</dbReference>
<protein>
    <submittedName>
        <fullName evidence="5">Zinc ABC transporter substrate-binding protein</fullName>
    </submittedName>
</protein>
<dbReference type="Pfam" id="PF01297">
    <property type="entry name" value="ZnuA"/>
    <property type="match status" value="1"/>
</dbReference>
<evidence type="ECO:0000313" key="6">
    <source>
        <dbReference type="Proteomes" id="UP000238304"/>
    </source>
</evidence>
<feature type="signal peptide" evidence="4">
    <location>
        <begin position="1"/>
        <end position="22"/>
    </location>
</feature>
<dbReference type="PANTHER" id="PTHR42953">
    <property type="entry name" value="HIGH-AFFINITY ZINC UPTAKE SYSTEM PROTEIN ZNUA-RELATED"/>
    <property type="match status" value="1"/>
</dbReference>
<name>A0ABN5IJI8_9BACE</name>
<comment type="similarity">
    <text evidence="1">Belongs to the bacterial solute-binding protein 9 family.</text>
</comment>
<dbReference type="PANTHER" id="PTHR42953:SF3">
    <property type="entry name" value="HIGH-AFFINITY ZINC UPTAKE SYSTEM PROTEIN ZNUA"/>
    <property type="match status" value="1"/>
</dbReference>
<keyword evidence="6" id="KW-1185">Reference proteome</keyword>
<dbReference type="RefSeq" id="WP_106041355.1">
    <property type="nucleotide sequence ID" value="NZ_CP027231.1"/>
</dbReference>
<accession>A0ABN5IJI8</accession>
<reference evidence="5 6" key="1">
    <citation type="submission" date="2018-02" db="EMBL/GenBank/DDBJ databases">
        <authorList>
            <person name="Holder M.E."/>
            <person name="Ajami N.J."/>
            <person name="Petrosino J.F."/>
        </authorList>
    </citation>
    <scope>NUCLEOTIDE SEQUENCE [LARGE SCALE GENOMIC DNA]</scope>
    <source>
        <strain evidence="5 6">ATCC 33285</strain>
    </source>
</reference>
<evidence type="ECO:0000256" key="4">
    <source>
        <dbReference type="SAM" id="SignalP"/>
    </source>
</evidence>